<evidence type="ECO:0000256" key="1">
    <source>
        <dbReference type="SAM" id="SignalP"/>
    </source>
</evidence>
<organism evidence="2 3">
    <name type="scientific">Flavobacterium jumunjinense</name>
    <dbReference type="NCBI Taxonomy" id="998845"/>
    <lineage>
        <taxon>Bacteria</taxon>
        <taxon>Pseudomonadati</taxon>
        <taxon>Bacteroidota</taxon>
        <taxon>Flavobacteriia</taxon>
        <taxon>Flavobacteriales</taxon>
        <taxon>Flavobacteriaceae</taxon>
        <taxon>Flavobacterium</taxon>
    </lineage>
</organism>
<evidence type="ECO:0000313" key="3">
    <source>
        <dbReference type="Proteomes" id="UP001589607"/>
    </source>
</evidence>
<feature type="signal peptide" evidence="1">
    <location>
        <begin position="1"/>
        <end position="18"/>
    </location>
</feature>
<sequence>MKKTFLFIALVFITLTTAQNTNYIGHYEKKIKANDGFVLEYELKIKADSTFTFHSFRNIGQLNSVDENSYAKGTWKVIKNIIYFYTDKETELDEKHQLNFTNSSGRMDHKDKKLFRFYHSDIFWVDKLTLTKIE</sequence>
<protein>
    <recommendedName>
        <fullName evidence="4">NlpE N-terminal domain-containing protein</fullName>
    </recommendedName>
</protein>
<feature type="chain" id="PRO_5046201056" description="NlpE N-terminal domain-containing protein" evidence="1">
    <location>
        <begin position="19"/>
        <end position="134"/>
    </location>
</feature>
<evidence type="ECO:0000313" key="2">
    <source>
        <dbReference type="EMBL" id="MFB9096651.1"/>
    </source>
</evidence>
<keyword evidence="1" id="KW-0732">Signal</keyword>
<evidence type="ECO:0008006" key="4">
    <source>
        <dbReference type="Google" id="ProtNLM"/>
    </source>
</evidence>
<gene>
    <name evidence="2" type="ORF">ACFFVF_09010</name>
</gene>
<comment type="caution">
    <text evidence="2">The sequence shown here is derived from an EMBL/GenBank/DDBJ whole genome shotgun (WGS) entry which is preliminary data.</text>
</comment>
<reference evidence="2 3" key="1">
    <citation type="submission" date="2024-09" db="EMBL/GenBank/DDBJ databases">
        <authorList>
            <person name="Sun Q."/>
            <person name="Mori K."/>
        </authorList>
    </citation>
    <scope>NUCLEOTIDE SEQUENCE [LARGE SCALE GENOMIC DNA]</scope>
    <source>
        <strain evidence="2 3">CECT 7955</strain>
    </source>
</reference>
<accession>A0ABV5GMT8</accession>
<dbReference type="EMBL" id="JBHMEY010000018">
    <property type="protein sequence ID" value="MFB9096651.1"/>
    <property type="molecule type" value="Genomic_DNA"/>
</dbReference>
<keyword evidence="3" id="KW-1185">Reference proteome</keyword>
<proteinExistence type="predicted"/>
<name>A0ABV5GMT8_9FLAO</name>
<dbReference type="Proteomes" id="UP001589607">
    <property type="component" value="Unassembled WGS sequence"/>
</dbReference>
<dbReference type="RefSeq" id="WP_236455861.1">
    <property type="nucleotide sequence ID" value="NZ_CBCSGE010000002.1"/>
</dbReference>